<dbReference type="InterPro" id="IPR005127">
    <property type="entry name" value="Giardia_VSP"/>
</dbReference>
<feature type="chain" id="PRO_5003145066" evidence="2">
    <location>
        <begin position="23"/>
        <end position="480"/>
    </location>
</feature>
<evidence type="ECO:0000313" key="3">
    <source>
        <dbReference type="EMBL" id="EFO61335.1"/>
    </source>
</evidence>
<dbReference type="SMART" id="SM00261">
    <property type="entry name" value="FU"/>
    <property type="match status" value="4"/>
</dbReference>
<comment type="caution">
    <text evidence="3">The sequence shown here is derived from an EMBL/GenBank/DDBJ whole genome shotgun (WGS) entry which is preliminary data.</text>
</comment>
<dbReference type="PANTHER" id="PTHR23275">
    <property type="entry name" value="CABRIOLET.-RELATED"/>
    <property type="match status" value="1"/>
</dbReference>
<gene>
    <name evidence="3" type="ORF">GLP15_1312</name>
</gene>
<keyword evidence="1" id="KW-1133">Transmembrane helix</keyword>
<evidence type="ECO:0000313" key="4">
    <source>
        <dbReference type="Proteomes" id="UP000008974"/>
    </source>
</evidence>
<dbReference type="SUPFAM" id="SSF57184">
    <property type="entry name" value="Growth factor receptor domain"/>
    <property type="match status" value="1"/>
</dbReference>
<feature type="signal peptide" evidence="2">
    <location>
        <begin position="1"/>
        <end position="22"/>
    </location>
</feature>
<dbReference type="PROSITE" id="PS51257">
    <property type="entry name" value="PROKAR_LIPOPROTEIN"/>
    <property type="match status" value="1"/>
</dbReference>
<dbReference type="InterPro" id="IPR006212">
    <property type="entry name" value="Furin_repeat"/>
</dbReference>
<protein>
    <submittedName>
        <fullName evidence="3">VSP</fullName>
    </submittedName>
</protein>
<name>E1F891_GIAIA</name>
<proteinExistence type="predicted"/>
<evidence type="ECO:0000256" key="1">
    <source>
        <dbReference type="SAM" id="Phobius"/>
    </source>
</evidence>
<dbReference type="Proteomes" id="UP000008974">
    <property type="component" value="Unassembled WGS sequence"/>
</dbReference>
<evidence type="ECO:0000256" key="2">
    <source>
        <dbReference type="SAM" id="SignalP"/>
    </source>
</evidence>
<sequence>MLLKITLTFAAVLASCQEGAESTNCKTGRCTDIEGTPYCSECAVPTEAPVNGECKEVSADPFCTGNGAGACSACKGASFMYKGGCYEQAKPPGSDLCKSTNNAGVCTAPNVSGKYFVPPDTDASHQSIVGCGDTSGMRYQPSDGIDKAYKGEANCETCTAPQQVADNTGTATATCTKCAGSNIVKTDTDGTTCIPESECPTANGFFVEDPGSGNQKKCNPCSPNCLSCTSAAEATCASCTAETHFLAAETGQPGKCVSCGDAVTGSGDWKGVSGCAKCTKPEVAGAATCTECTSDYLKTDAGTTSCVQKGQCNGGYFPNDNVDGKKQCIPCGTADHGGVAGCTACSPLQPASMVTAVLVKCSACAPNSKPNVAGTGCFTCSIDGCDNCSENGVCEKCGNAKKVSPGKNSCVEQCPENSIEKESVCVCNSGYDPDSAGTGCVTVSINLSTGAIAGISVAAIVVVGGLVGFLCWWFICRGKA</sequence>
<dbReference type="PANTHER" id="PTHR23275:SF100">
    <property type="entry name" value="EGF-LIKE DOMAIN-CONTAINING PROTEIN"/>
    <property type="match status" value="1"/>
</dbReference>
<keyword evidence="2" id="KW-0732">Signal</keyword>
<dbReference type="VEuPathDB" id="GiardiaDB:GLP15_1312"/>
<dbReference type="EMBL" id="ACVC01000232">
    <property type="protein sequence ID" value="EFO61335.1"/>
    <property type="molecule type" value="Genomic_DNA"/>
</dbReference>
<dbReference type="InterPro" id="IPR052798">
    <property type="entry name" value="Giardia_VSA"/>
</dbReference>
<dbReference type="OrthoDB" id="4062651at2759"/>
<dbReference type="AlphaFoldDB" id="E1F891"/>
<feature type="transmembrane region" description="Helical" evidence="1">
    <location>
        <begin position="451"/>
        <end position="475"/>
    </location>
</feature>
<accession>E1F891</accession>
<dbReference type="OMA" id="EANCETC"/>
<keyword evidence="1" id="KW-0812">Transmembrane</keyword>
<reference evidence="3 4" key="1">
    <citation type="journal article" date="2010" name="BMC Genomics">
        <title>Genome analysis and comparative genomics of a Giardia intestinalis assemblage E isolate.</title>
        <authorList>
            <person name="Jerlstrom-Hultqvist J."/>
            <person name="Franzen O."/>
            <person name="Ankarklev J."/>
            <person name="Xu F."/>
            <person name="Nohynkova E."/>
            <person name="Andersson J.O."/>
            <person name="Svard S.G."/>
            <person name="Andersson B."/>
        </authorList>
    </citation>
    <scope>NUCLEOTIDE SEQUENCE [LARGE SCALE GENOMIC DNA]</scope>
    <source>
        <strain evidence="3 4">P15</strain>
    </source>
</reference>
<dbReference type="Gene3D" id="2.10.220.10">
    <property type="entry name" value="Hormone Receptor, Insulin-like Growth Factor Receptor 1, Chain A, domain 2"/>
    <property type="match status" value="1"/>
</dbReference>
<dbReference type="InterPro" id="IPR009030">
    <property type="entry name" value="Growth_fac_rcpt_cys_sf"/>
</dbReference>
<organism evidence="3 4">
    <name type="scientific">Giardia intestinalis (strain P15)</name>
    <name type="common">Giardia lamblia</name>
    <dbReference type="NCBI Taxonomy" id="658858"/>
    <lineage>
        <taxon>Eukaryota</taxon>
        <taxon>Metamonada</taxon>
        <taxon>Diplomonadida</taxon>
        <taxon>Hexamitidae</taxon>
        <taxon>Giardiinae</taxon>
        <taxon>Giardia</taxon>
    </lineage>
</organism>
<keyword evidence="1" id="KW-0472">Membrane</keyword>
<dbReference type="Pfam" id="PF03302">
    <property type="entry name" value="VSP"/>
    <property type="match status" value="2"/>
</dbReference>